<evidence type="ECO:0000313" key="9">
    <source>
        <dbReference type="Proteomes" id="UP000540191"/>
    </source>
</evidence>
<dbReference type="AlphaFoldDB" id="A0A7W7GP32"/>
<protein>
    <submittedName>
        <fullName evidence="8">Iron complex transport system substrate-binding protein</fullName>
    </submittedName>
</protein>
<comment type="caution">
    <text evidence="8">The sequence shown here is derived from an EMBL/GenBank/DDBJ whole genome shotgun (WGS) entry which is preliminary data.</text>
</comment>
<dbReference type="Pfam" id="PF01497">
    <property type="entry name" value="Peripla_BP_2"/>
    <property type="match status" value="1"/>
</dbReference>
<dbReference type="RefSeq" id="WP_184241392.1">
    <property type="nucleotide sequence ID" value="NZ_JACHNA010000001.1"/>
</dbReference>
<sequence>MALRSRATRAASLSVASLLLLTACGTGASSDGGDSPASGSGSADGGVAVGAEVTDMSGATVQIPEEVDSVIATDNRSFRTLDEWGVELSAAPKQIMYEGEGEVSYVKDEKVTDIGNHKEPDMEAFVTAEPDVVINGQRFAERKGEIDELTGDAAIVDTDFKPEDKRVDKGLKELTTLLGEATGHEDEAKQLNTELDDSIARAKEAYNGEDTVMGLMVTGGNTTYVAPGNGRSIGPLFDILDLKPAIDQQGSNDHQGDDISVEAIAKANPDWLIVMDRDAAIGEDSASADEVIEKSEALQDVTAVKKGQIVYLPDDFYVAEDIQNHTKLFNDLADAFEGAQ</sequence>
<evidence type="ECO:0000256" key="1">
    <source>
        <dbReference type="ARBA" id="ARBA00004196"/>
    </source>
</evidence>
<dbReference type="SUPFAM" id="SSF53807">
    <property type="entry name" value="Helical backbone' metal receptor"/>
    <property type="match status" value="1"/>
</dbReference>
<dbReference type="Gene3D" id="3.40.50.1980">
    <property type="entry name" value="Nitrogenase molybdenum iron protein domain"/>
    <property type="match status" value="2"/>
</dbReference>
<dbReference type="PROSITE" id="PS50983">
    <property type="entry name" value="FE_B12_PBP"/>
    <property type="match status" value="1"/>
</dbReference>
<dbReference type="GO" id="GO:1901678">
    <property type="term" value="P:iron coordination entity transport"/>
    <property type="evidence" value="ECO:0007669"/>
    <property type="project" value="UniProtKB-ARBA"/>
</dbReference>
<evidence type="ECO:0000313" key="8">
    <source>
        <dbReference type="EMBL" id="MBB4735670.1"/>
    </source>
</evidence>
<keyword evidence="9" id="KW-1185">Reference proteome</keyword>
<feature type="compositionally biased region" description="Low complexity" evidence="5">
    <location>
        <begin position="29"/>
        <end position="41"/>
    </location>
</feature>
<dbReference type="Proteomes" id="UP000540191">
    <property type="component" value="Unassembled WGS sequence"/>
</dbReference>
<accession>A0A7W7GP32</accession>
<comment type="similarity">
    <text evidence="2">Belongs to the bacterial solute-binding protein 8 family.</text>
</comment>
<evidence type="ECO:0000259" key="7">
    <source>
        <dbReference type="PROSITE" id="PS50983"/>
    </source>
</evidence>
<keyword evidence="3" id="KW-0813">Transport</keyword>
<dbReference type="InterPro" id="IPR002491">
    <property type="entry name" value="ABC_transptr_periplasmic_BD"/>
</dbReference>
<feature type="signal peptide" evidence="6">
    <location>
        <begin position="1"/>
        <end position="28"/>
    </location>
</feature>
<dbReference type="PANTHER" id="PTHR30532">
    <property type="entry name" value="IRON III DICITRATE-BINDING PERIPLASMIC PROTEIN"/>
    <property type="match status" value="1"/>
</dbReference>
<feature type="chain" id="PRO_5030529040" evidence="6">
    <location>
        <begin position="29"/>
        <end position="340"/>
    </location>
</feature>
<dbReference type="PANTHER" id="PTHR30532:SF28">
    <property type="entry name" value="PETROBACTIN-BINDING PROTEIN YCLQ"/>
    <property type="match status" value="1"/>
</dbReference>
<feature type="domain" description="Fe/B12 periplasmic-binding" evidence="7">
    <location>
        <begin position="69"/>
        <end position="340"/>
    </location>
</feature>
<keyword evidence="4 6" id="KW-0732">Signal</keyword>
<gene>
    <name evidence="8" type="ORF">HDA30_001178</name>
</gene>
<dbReference type="GO" id="GO:0030288">
    <property type="term" value="C:outer membrane-bounded periplasmic space"/>
    <property type="evidence" value="ECO:0007669"/>
    <property type="project" value="TreeGrafter"/>
</dbReference>
<dbReference type="PROSITE" id="PS51257">
    <property type="entry name" value="PROKAR_LIPOPROTEIN"/>
    <property type="match status" value="1"/>
</dbReference>
<proteinExistence type="inferred from homology"/>
<evidence type="ECO:0000256" key="3">
    <source>
        <dbReference type="ARBA" id="ARBA00022448"/>
    </source>
</evidence>
<evidence type="ECO:0000256" key="4">
    <source>
        <dbReference type="ARBA" id="ARBA00022729"/>
    </source>
</evidence>
<evidence type="ECO:0000256" key="5">
    <source>
        <dbReference type="SAM" id="MobiDB-lite"/>
    </source>
</evidence>
<dbReference type="EMBL" id="JACHNA010000001">
    <property type="protein sequence ID" value="MBB4735670.1"/>
    <property type="molecule type" value="Genomic_DNA"/>
</dbReference>
<reference evidence="8 9" key="1">
    <citation type="submission" date="2020-08" db="EMBL/GenBank/DDBJ databases">
        <title>Sequencing the genomes of 1000 actinobacteria strains.</title>
        <authorList>
            <person name="Klenk H.-P."/>
        </authorList>
    </citation>
    <scope>NUCLEOTIDE SEQUENCE [LARGE SCALE GENOMIC DNA]</scope>
    <source>
        <strain evidence="8 9">DSM 23974</strain>
    </source>
</reference>
<feature type="region of interest" description="Disordered" evidence="5">
    <location>
        <begin position="29"/>
        <end position="48"/>
    </location>
</feature>
<evidence type="ECO:0000256" key="6">
    <source>
        <dbReference type="SAM" id="SignalP"/>
    </source>
</evidence>
<dbReference type="InterPro" id="IPR051313">
    <property type="entry name" value="Bact_iron-sidero_bind"/>
</dbReference>
<comment type="subcellular location">
    <subcellularLocation>
        <location evidence="1">Cell envelope</location>
    </subcellularLocation>
</comment>
<name>A0A7W7GP32_9MICC</name>
<evidence type="ECO:0000256" key="2">
    <source>
        <dbReference type="ARBA" id="ARBA00008814"/>
    </source>
</evidence>
<organism evidence="8 9">
    <name type="scientific">Micrococcus cohnii</name>
    <dbReference type="NCBI Taxonomy" id="993416"/>
    <lineage>
        <taxon>Bacteria</taxon>
        <taxon>Bacillati</taxon>
        <taxon>Actinomycetota</taxon>
        <taxon>Actinomycetes</taxon>
        <taxon>Micrococcales</taxon>
        <taxon>Micrococcaceae</taxon>
        <taxon>Micrococcus</taxon>
    </lineage>
</organism>